<evidence type="ECO:0000256" key="2">
    <source>
        <dbReference type="ARBA" id="ARBA00005752"/>
    </source>
</evidence>
<dbReference type="EC" id="6.3.5.4" evidence="3"/>
<dbReference type="SUPFAM" id="SSF56235">
    <property type="entry name" value="N-terminal nucleophile aminohydrolases (Ntn hydrolases)"/>
    <property type="match status" value="1"/>
</dbReference>
<dbReference type="CDD" id="cd00712">
    <property type="entry name" value="AsnB"/>
    <property type="match status" value="1"/>
</dbReference>
<dbReference type="Pfam" id="PF00733">
    <property type="entry name" value="Asn_synthase"/>
    <property type="match status" value="1"/>
</dbReference>
<comment type="similarity">
    <text evidence="2">Belongs to the asparagine synthetase family.</text>
</comment>
<dbReference type="PANTHER" id="PTHR43284">
    <property type="entry name" value="ASPARAGINE SYNTHETASE (GLUTAMINE-HYDROLYZING)"/>
    <property type="match status" value="1"/>
</dbReference>
<evidence type="ECO:0000256" key="5">
    <source>
        <dbReference type="ARBA" id="ARBA00022840"/>
    </source>
</evidence>
<evidence type="ECO:0000256" key="9">
    <source>
        <dbReference type="PIRSR" id="PIRSR001589-1"/>
    </source>
</evidence>
<dbReference type="InterPro" id="IPR017932">
    <property type="entry name" value="GATase_2_dom"/>
</dbReference>
<feature type="binding site" evidence="10">
    <location>
        <position position="102"/>
    </location>
    <ligand>
        <name>L-glutamine</name>
        <dbReference type="ChEBI" id="CHEBI:58359"/>
    </ligand>
</feature>
<keyword evidence="9" id="KW-0028">Amino-acid biosynthesis</keyword>
<evidence type="ECO:0000256" key="10">
    <source>
        <dbReference type="PIRSR" id="PIRSR001589-2"/>
    </source>
</evidence>
<evidence type="ECO:0000313" key="14">
    <source>
        <dbReference type="Proteomes" id="UP000032431"/>
    </source>
</evidence>
<comment type="pathway">
    <text evidence="1">Amino-acid biosynthesis; L-asparagine biosynthesis; L-asparagine from L-aspartate (L-Gln route): step 1/1.</text>
</comment>
<dbReference type="Gene3D" id="3.40.50.620">
    <property type="entry name" value="HUPs"/>
    <property type="match status" value="1"/>
</dbReference>
<gene>
    <name evidence="13" type="primary">asnO</name>
    <name evidence="13" type="ORF">CCDG5_0318</name>
</gene>
<keyword evidence="6 9" id="KW-0061">Asparagine biosynthesis</keyword>
<evidence type="ECO:0000256" key="7">
    <source>
        <dbReference type="ARBA" id="ARBA00022962"/>
    </source>
</evidence>
<dbReference type="InterPro" id="IPR051786">
    <property type="entry name" value="ASN_synthetase/amidase"/>
</dbReference>
<dbReference type="SUPFAM" id="SSF52402">
    <property type="entry name" value="Adenine nucleotide alpha hydrolases-like"/>
    <property type="match status" value="1"/>
</dbReference>
<sequence length="613" mass="70146">MCGIAGWIDFEKDLSEKDNIIDAMIETLKLRGPDSEGKYMSRHVLFGHRRLIVVDPEGGKQPMKKEIGGNEYIIVYNGELYNTEDLRQELLKEGYEFDSYSDTEVLLTSYICWGESCVERLNGIFAFAVYDKSRESVFLARDPLGVKPLFFSRRGSSLIFGSEIKTLLAHPYIEPVVDRDGIAEIFAIGPATPPGSGIFKQIKELPPAYCATVTRDTFKMREYWKPYVEEFKETEEEAVEHLRELFVDAVRRQLVGDVPLCCFLSGGLDSSAISAVAAAEFKKRGETLTTYSIDFEDNDKYFKVSLFQPTSDQSWALKMAEFIGSNHKTVILSQKQQVDALYGATIARDLPGMADIDSSLLLFCEQIRKGFVVALSGECADEVFGGYPWYTNPSMMYADTFPWSLYVGKRQEILSKNLGDLKLEEVARSYYRDTLSQVPHPEQEDPLDYRMRELFYLNIKWFMVNLLNRKDRMSMSNSLEVRVPFADKRLVQYSFNIPAKIKLAGGREKGLLRKALIGILPDEIIWRKKSPYPKTHHPEYTDLVCAEMDSILKDKNAPLLNLIDKDKVREIVDTRGEAYKAPWFGQLMTGPQMMAYLIQINIWLKEYKVKLEI</sequence>
<dbReference type="InterPro" id="IPR014729">
    <property type="entry name" value="Rossmann-like_a/b/a_fold"/>
</dbReference>
<evidence type="ECO:0000256" key="11">
    <source>
        <dbReference type="PIRSR" id="PIRSR001589-3"/>
    </source>
</evidence>
<accession>A0A078KQQ2</accession>
<protein>
    <recommendedName>
        <fullName evidence="3">asparagine synthase (glutamine-hydrolyzing)</fullName>
        <ecNumber evidence="3">6.3.5.4</ecNumber>
    </recommendedName>
</protein>
<feature type="domain" description="Glutamine amidotransferase type-2" evidence="12">
    <location>
        <begin position="2"/>
        <end position="216"/>
    </location>
</feature>
<dbReference type="Pfam" id="PF13537">
    <property type="entry name" value="GATase_7"/>
    <property type="match status" value="1"/>
</dbReference>
<feature type="active site" description="For GATase activity" evidence="9">
    <location>
        <position position="2"/>
    </location>
</feature>
<dbReference type="GO" id="GO:0004066">
    <property type="term" value="F:asparagine synthase (glutamine-hydrolyzing) activity"/>
    <property type="evidence" value="ECO:0007669"/>
    <property type="project" value="UniProtKB-EC"/>
</dbReference>
<dbReference type="KEGG" id="ccel:CCDG5_0318"/>
<proteinExistence type="inferred from homology"/>
<dbReference type="PATRIC" id="fig|29343.3.peg.333"/>
<evidence type="ECO:0000256" key="3">
    <source>
        <dbReference type="ARBA" id="ARBA00012737"/>
    </source>
</evidence>
<dbReference type="Proteomes" id="UP000032431">
    <property type="component" value="Chromosome I"/>
</dbReference>
<evidence type="ECO:0000259" key="12">
    <source>
        <dbReference type="PROSITE" id="PS51278"/>
    </source>
</evidence>
<evidence type="ECO:0000256" key="4">
    <source>
        <dbReference type="ARBA" id="ARBA00022741"/>
    </source>
</evidence>
<evidence type="ECO:0000256" key="8">
    <source>
        <dbReference type="ARBA" id="ARBA00048741"/>
    </source>
</evidence>
<keyword evidence="13" id="KW-0436">Ligase</keyword>
<dbReference type="GO" id="GO:0006529">
    <property type="term" value="P:asparagine biosynthetic process"/>
    <property type="evidence" value="ECO:0007669"/>
    <property type="project" value="UniProtKB-KW"/>
</dbReference>
<dbReference type="Gene3D" id="3.60.20.10">
    <property type="entry name" value="Glutamine Phosphoribosylpyrophosphate, subunit 1, domain 1"/>
    <property type="match status" value="1"/>
</dbReference>
<keyword evidence="4 10" id="KW-0547">Nucleotide-binding</keyword>
<dbReference type="GO" id="GO:0005524">
    <property type="term" value="F:ATP binding"/>
    <property type="evidence" value="ECO:0007669"/>
    <property type="project" value="UniProtKB-KW"/>
</dbReference>
<dbReference type="PANTHER" id="PTHR43284:SF1">
    <property type="entry name" value="ASPARAGINE SYNTHETASE"/>
    <property type="match status" value="1"/>
</dbReference>
<feature type="binding site" evidence="10">
    <location>
        <position position="293"/>
    </location>
    <ligand>
        <name>ATP</name>
        <dbReference type="ChEBI" id="CHEBI:30616"/>
    </ligand>
</feature>
<dbReference type="InterPro" id="IPR029055">
    <property type="entry name" value="Ntn_hydrolases_N"/>
</dbReference>
<organism evidence="13 14">
    <name type="scientific">[Clostridium] cellulosi</name>
    <dbReference type="NCBI Taxonomy" id="29343"/>
    <lineage>
        <taxon>Bacteria</taxon>
        <taxon>Bacillati</taxon>
        <taxon>Bacillota</taxon>
        <taxon>Clostridia</taxon>
        <taxon>Eubacteriales</taxon>
        <taxon>Oscillospiraceae</taxon>
        <taxon>Oscillospiraceae incertae sedis</taxon>
    </lineage>
</organism>
<dbReference type="InterPro" id="IPR033738">
    <property type="entry name" value="AsnB_N"/>
</dbReference>
<keyword evidence="7 9" id="KW-0315">Glutamine amidotransferase</keyword>
<keyword evidence="5 10" id="KW-0067">ATP-binding</keyword>
<feature type="binding site" evidence="10">
    <location>
        <begin position="376"/>
        <end position="377"/>
    </location>
    <ligand>
        <name>ATP</name>
        <dbReference type="ChEBI" id="CHEBI:30616"/>
    </ligand>
</feature>
<evidence type="ECO:0000256" key="6">
    <source>
        <dbReference type="ARBA" id="ARBA00022888"/>
    </source>
</evidence>
<evidence type="ECO:0000256" key="1">
    <source>
        <dbReference type="ARBA" id="ARBA00005187"/>
    </source>
</evidence>
<dbReference type="GO" id="GO:0005829">
    <property type="term" value="C:cytosol"/>
    <property type="evidence" value="ECO:0007669"/>
    <property type="project" value="TreeGrafter"/>
</dbReference>
<reference evidence="14" key="1">
    <citation type="submission" date="2014-07" db="EMBL/GenBank/DDBJ databases">
        <authorList>
            <person name="Wibberg D."/>
        </authorList>
    </citation>
    <scope>NUCLEOTIDE SEQUENCE [LARGE SCALE GENOMIC DNA]</scope>
    <source>
        <strain evidence="14">DG5</strain>
    </source>
</reference>
<dbReference type="STRING" id="29343.CCDG5_0318"/>
<name>A0A078KQQ2_9FIRM</name>
<dbReference type="AlphaFoldDB" id="A0A078KQQ2"/>
<dbReference type="EMBL" id="LM995447">
    <property type="protein sequence ID" value="CDZ23460.1"/>
    <property type="molecule type" value="Genomic_DNA"/>
</dbReference>
<dbReference type="OrthoDB" id="9763290at2"/>
<feature type="site" description="Important for beta-aspartyl-AMP intermediate formation" evidence="11">
    <location>
        <position position="378"/>
    </location>
</feature>
<evidence type="ECO:0000313" key="13">
    <source>
        <dbReference type="EMBL" id="CDZ23460.1"/>
    </source>
</evidence>
<dbReference type="CDD" id="cd01991">
    <property type="entry name" value="Asn_synthase_B_C"/>
    <property type="match status" value="1"/>
</dbReference>
<dbReference type="InterPro" id="IPR006426">
    <property type="entry name" value="Asn_synth_AEB"/>
</dbReference>
<dbReference type="NCBIfam" id="TIGR01536">
    <property type="entry name" value="asn_synth_AEB"/>
    <property type="match status" value="1"/>
</dbReference>
<dbReference type="HOGENOM" id="CLU_014658_3_2_9"/>
<keyword evidence="14" id="KW-1185">Reference proteome</keyword>
<dbReference type="PROSITE" id="PS51278">
    <property type="entry name" value="GATASE_TYPE_2"/>
    <property type="match status" value="1"/>
</dbReference>
<dbReference type="PIRSF" id="PIRSF001589">
    <property type="entry name" value="Asn_synthetase_glu-h"/>
    <property type="match status" value="1"/>
</dbReference>
<dbReference type="InterPro" id="IPR001962">
    <property type="entry name" value="Asn_synthase"/>
</dbReference>
<comment type="catalytic activity">
    <reaction evidence="8">
        <text>L-aspartate + L-glutamine + ATP + H2O = L-asparagine + L-glutamate + AMP + diphosphate + H(+)</text>
        <dbReference type="Rhea" id="RHEA:12228"/>
        <dbReference type="ChEBI" id="CHEBI:15377"/>
        <dbReference type="ChEBI" id="CHEBI:15378"/>
        <dbReference type="ChEBI" id="CHEBI:29985"/>
        <dbReference type="ChEBI" id="CHEBI:29991"/>
        <dbReference type="ChEBI" id="CHEBI:30616"/>
        <dbReference type="ChEBI" id="CHEBI:33019"/>
        <dbReference type="ChEBI" id="CHEBI:58048"/>
        <dbReference type="ChEBI" id="CHEBI:58359"/>
        <dbReference type="ChEBI" id="CHEBI:456215"/>
        <dbReference type="EC" id="6.3.5.4"/>
    </reaction>
</comment>